<dbReference type="InterPro" id="IPR000792">
    <property type="entry name" value="Tscrpt_reg_LuxR_C"/>
</dbReference>
<evidence type="ECO:0000259" key="4">
    <source>
        <dbReference type="PROSITE" id="PS50043"/>
    </source>
</evidence>
<dbReference type="PROSITE" id="PS50043">
    <property type="entry name" value="HTH_LUXR_2"/>
    <property type="match status" value="1"/>
</dbReference>
<dbReference type="InterPro" id="IPR036388">
    <property type="entry name" value="WH-like_DNA-bd_sf"/>
</dbReference>
<dbReference type="InterPro" id="IPR027417">
    <property type="entry name" value="P-loop_NTPase"/>
</dbReference>
<dbReference type="Pfam" id="PF17874">
    <property type="entry name" value="TPR_MalT"/>
    <property type="match status" value="1"/>
</dbReference>
<dbReference type="GO" id="GO:0003677">
    <property type="term" value="F:DNA binding"/>
    <property type="evidence" value="ECO:0007669"/>
    <property type="project" value="UniProtKB-KW"/>
</dbReference>
<dbReference type="PRINTS" id="PR00038">
    <property type="entry name" value="HTHLUXR"/>
</dbReference>
<dbReference type="PATRIC" id="fig|768706.3.peg.355"/>
<protein>
    <submittedName>
        <fullName evidence="5">ATP-dependent transcriptional regulator</fullName>
    </submittedName>
</protein>
<evidence type="ECO:0000256" key="2">
    <source>
        <dbReference type="ARBA" id="ARBA00023125"/>
    </source>
</evidence>
<dbReference type="SUPFAM" id="SSF48452">
    <property type="entry name" value="TPR-like"/>
    <property type="match status" value="1"/>
</dbReference>
<dbReference type="InterPro" id="IPR041617">
    <property type="entry name" value="TPR_MalT"/>
</dbReference>
<evidence type="ECO:0000313" key="6">
    <source>
        <dbReference type="Proteomes" id="UP000006346"/>
    </source>
</evidence>
<accession>G7W581</accession>
<proteinExistence type="predicted"/>
<dbReference type="Gene3D" id="1.25.40.10">
    <property type="entry name" value="Tetratricopeptide repeat domain"/>
    <property type="match status" value="1"/>
</dbReference>
<dbReference type="Gene3D" id="1.10.10.10">
    <property type="entry name" value="Winged helix-like DNA-binding domain superfamily/Winged helix DNA-binding domain"/>
    <property type="match status" value="1"/>
</dbReference>
<dbReference type="SMART" id="SM00421">
    <property type="entry name" value="HTH_LUXR"/>
    <property type="match status" value="1"/>
</dbReference>
<sequence>MRQPILKRQEINLEFKKLFDYPLTVAVAAMGYGKTTSARDCLNDLKANYIWMSCESDESSPEYIWDSLTRQLSKTNPEFGNQLRRLGFPDDAMQRDKVLKIIEDHTYMTNTVLVIDDYHFVHSSELNSLVERIVRAKIEGLHILILSRTKPDISMDELMLKGYCYQIKSNLFEVSNDEIKEYFQLYGVEISEDMAEDVYNISEGWVSAVYLIRQRYAEIGRLEPGKSIEGLIETAVMSRYSEREVMVLKSLCVLDSFTPMQALYVTEDMATERIIRKLSYENSFIRYDERNDVYRIHNIFKSYLQTLVNQHSPDMKLKDMLTRSGEWCLENGDILSGLKYLLQAKEYNLILAEFEKTRITQVIDSNPKYILELFRRIPLEVNYRHPIGYITYVGFYVTNVDREKGAGLLSEIEEYYKKDDRLSPEMKGRITGEIELIRAYIHFNNIFLMKGKLTSSYQLLKGRSSIANKDKIVTFGSPHILYMYYHDIGKMLWTVEYLEDIFPYYLELSGGCGRGFEYQLRSEFCLETGDLHSAKIYAKKAIYKARSLEQLSIVICSNLTLARVYAAEGKFNEALEIMDELSAEVEVCSCSILKSAFDLSTSYIAGITRKKTAFTRWLRSGDIEQSHILYQGVGFNYIVYGKFLLLEKNYIKLEILCEEMLRVFSKFNNLLGYLHTYILYTVANQTLYGASKAKTTLLLALDIGRQDRIVLPFAEYGMEILEILQTMQNDIRNDEYLDRIVAYTSQYCIKLNSLNHSLGPLLTNREKEILELMIKGKTNREIASELFIAEVTVRKNITAVYRKLEVTGRASAVRKAIELKII</sequence>
<dbReference type="SUPFAM" id="SSF46894">
    <property type="entry name" value="C-terminal effector domain of the bipartite response regulators"/>
    <property type="match status" value="1"/>
</dbReference>
<reference evidence="5 6" key="2">
    <citation type="journal article" date="2012" name="J. Bacteriol.">
        <title>Complete genome sequences of Desulfosporosinus orientis DSM765T, Desulfosporosinus youngiae DSM17734T, Desulfosporosinus meridiei DSM13257T, and Desulfosporosinus acidiphilus DSM22704T.</title>
        <authorList>
            <person name="Pester M."/>
            <person name="Brambilla E."/>
            <person name="Alazard D."/>
            <person name="Rattei T."/>
            <person name="Weinmaier T."/>
            <person name="Han J."/>
            <person name="Lucas S."/>
            <person name="Lapidus A."/>
            <person name="Cheng J.F."/>
            <person name="Goodwin L."/>
            <person name="Pitluck S."/>
            <person name="Peters L."/>
            <person name="Ovchinnikova G."/>
            <person name="Teshima H."/>
            <person name="Detter J.C."/>
            <person name="Han C.S."/>
            <person name="Tapia R."/>
            <person name="Land M.L."/>
            <person name="Hauser L."/>
            <person name="Kyrpides N.C."/>
            <person name="Ivanova N.N."/>
            <person name="Pagani I."/>
            <person name="Huntmann M."/>
            <person name="Wei C.L."/>
            <person name="Davenport K.W."/>
            <person name="Daligault H."/>
            <person name="Chain P.S."/>
            <person name="Chen A."/>
            <person name="Mavromatis K."/>
            <person name="Markowitz V."/>
            <person name="Szeto E."/>
            <person name="Mikhailova N."/>
            <person name="Pati A."/>
            <person name="Wagner M."/>
            <person name="Woyke T."/>
            <person name="Ollivier B."/>
            <person name="Klenk H.P."/>
            <person name="Spring S."/>
            <person name="Loy A."/>
        </authorList>
    </citation>
    <scope>NUCLEOTIDE SEQUENCE [LARGE SCALE GENOMIC DNA]</scope>
    <source>
        <strain evidence="6">ATCC 19365 / DSM 765 / NCIMB 8382 / VKM B-1628</strain>
    </source>
</reference>
<dbReference type="eggNOG" id="COG2909">
    <property type="taxonomic scope" value="Bacteria"/>
</dbReference>
<dbReference type="OrthoDB" id="1137593at2"/>
<dbReference type="Proteomes" id="UP000006346">
    <property type="component" value="Chromosome"/>
</dbReference>
<dbReference type="GO" id="GO:0016887">
    <property type="term" value="F:ATP hydrolysis activity"/>
    <property type="evidence" value="ECO:0007669"/>
    <property type="project" value="InterPro"/>
</dbReference>
<dbReference type="InterPro" id="IPR049945">
    <property type="entry name" value="AAA_22"/>
</dbReference>
<organism evidence="5 6">
    <name type="scientific">Desulfosporosinus orientis (strain ATCC 19365 / DSM 765 / NCIMB 8382 / VKM B-1628 / Singapore I)</name>
    <name type="common">Desulfotomaculum orientis</name>
    <dbReference type="NCBI Taxonomy" id="768706"/>
    <lineage>
        <taxon>Bacteria</taxon>
        <taxon>Bacillati</taxon>
        <taxon>Bacillota</taxon>
        <taxon>Clostridia</taxon>
        <taxon>Eubacteriales</taxon>
        <taxon>Desulfitobacteriaceae</taxon>
        <taxon>Desulfosporosinus</taxon>
    </lineage>
</organism>
<dbReference type="Pfam" id="PF00196">
    <property type="entry name" value="GerE"/>
    <property type="match status" value="1"/>
</dbReference>
<dbReference type="AlphaFoldDB" id="G7W581"/>
<dbReference type="Gene3D" id="3.40.50.300">
    <property type="entry name" value="P-loop containing nucleotide triphosphate hydrolases"/>
    <property type="match status" value="1"/>
</dbReference>
<keyword evidence="3" id="KW-0804">Transcription</keyword>
<dbReference type="PANTHER" id="PTHR44688:SF16">
    <property type="entry name" value="DNA-BINDING TRANSCRIPTIONAL ACTIVATOR DEVR_DOSR"/>
    <property type="match status" value="1"/>
</dbReference>
<keyword evidence="2" id="KW-0238">DNA-binding</keyword>
<dbReference type="HOGENOM" id="CLU_006325_4_0_9"/>
<dbReference type="CDD" id="cd06170">
    <property type="entry name" value="LuxR_C_like"/>
    <property type="match status" value="1"/>
</dbReference>
<dbReference type="PANTHER" id="PTHR44688">
    <property type="entry name" value="DNA-BINDING TRANSCRIPTIONAL ACTIVATOR DEVR_DOSR"/>
    <property type="match status" value="1"/>
</dbReference>
<dbReference type="EMBL" id="CP003108">
    <property type="protein sequence ID" value="AET66097.1"/>
    <property type="molecule type" value="Genomic_DNA"/>
</dbReference>
<dbReference type="GO" id="GO:0006355">
    <property type="term" value="P:regulation of DNA-templated transcription"/>
    <property type="evidence" value="ECO:0007669"/>
    <property type="project" value="InterPro"/>
</dbReference>
<evidence type="ECO:0000313" key="5">
    <source>
        <dbReference type="EMBL" id="AET66097.1"/>
    </source>
</evidence>
<name>G7W581_DESOD</name>
<evidence type="ECO:0000256" key="3">
    <source>
        <dbReference type="ARBA" id="ARBA00023163"/>
    </source>
</evidence>
<dbReference type="Pfam" id="PF25873">
    <property type="entry name" value="WHD_MalT"/>
    <property type="match status" value="1"/>
</dbReference>
<dbReference type="PROSITE" id="PS00622">
    <property type="entry name" value="HTH_LUXR_1"/>
    <property type="match status" value="1"/>
</dbReference>
<dbReference type="STRING" id="768706.Desor_0392"/>
<dbReference type="KEGG" id="dor:Desor_0392"/>
<gene>
    <name evidence="5" type="ordered locus">Desor_0392</name>
</gene>
<dbReference type="InterPro" id="IPR016032">
    <property type="entry name" value="Sig_transdc_resp-reg_C-effctor"/>
</dbReference>
<keyword evidence="1" id="KW-0805">Transcription regulation</keyword>
<dbReference type="SUPFAM" id="SSF52540">
    <property type="entry name" value="P-loop containing nucleoside triphosphate hydrolases"/>
    <property type="match status" value="1"/>
</dbReference>
<dbReference type="InterPro" id="IPR011990">
    <property type="entry name" value="TPR-like_helical_dom_sf"/>
</dbReference>
<dbReference type="InterPro" id="IPR059106">
    <property type="entry name" value="WHD_MalT"/>
</dbReference>
<dbReference type="Pfam" id="PF13401">
    <property type="entry name" value="AAA_22"/>
    <property type="match status" value="1"/>
</dbReference>
<evidence type="ECO:0000256" key="1">
    <source>
        <dbReference type="ARBA" id="ARBA00023015"/>
    </source>
</evidence>
<reference evidence="6" key="1">
    <citation type="submission" date="2011-11" db="EMBL/GenBank/DDBJ databases">
        <title>Complete sequence of Desulfosporosinus orientis DSM 765.</title>
        <authorList>
            <person name="Lucas S."/>
            <person name="Han J."/>
            <person name="Lapidus A."/>
            <person name="Cheng J.-F."/>
            <person name="Goodwin L."/>
            <person name="Pitluck S."/>
            <person name="Peters L."/>
            <person name="Ovchinnikova G."/>
            <person name="Teshima H."/>
            <person name="Detter J.C."/>
            <person name="Han C."/>
            <person name="Tapia R."/>
            <person name="Land M."/>
            <person name="Hauser L."/>
            <person name="Kyrpides N."/>
            <person name="Ivanova N."/>
            <person name="Pagani I."/>
            <person name="Pester M."/>
            <person name="Spring S."/>
            <person name="Ollivier B."/>
            <person name="Rattei T."/>
            <person name="Klenk H.-P."/>
            <person name="Wagner M."/>
            <person name="Loy A."/>
            <person name="Woyke T."/>
        </authorList>
    </citation>
    <scope>NUCLEOTIDE SEQUENCE [LARGE SCALE GENOMIC DNA]</scope>
    <source>
        <strain evidence="6">ATCC 19365 / DSM 765 / NCIMB 8382 / VKM B-1628</strain>
    </source>
</reference>
<keyword evidence="6" id="KW-1185">Reference proteome</keyword>
<dbReference type="RefSeq" id="WP_014182923.1">
    <property type="nucleotide sequence ID" value="NC_016584.1"/>
</dbReference>
<feature type="domain" description="HTH luxR-type" evidence="4">
    <location>
        <begin position="755"/>
        <end position="820"/>
    </location>
</feature>